<dbReference type="EMBL" id="UYRU01062007">
    <property type="protein sequence ID" value="VDN15293.1"/>
    <property type="molecule type" value="Genomic_DNA"/>
</dbReference>
<dbReference type="Proteomes" id="UP000281553">
    <property type="component" value="Unassembled WGS sequence"/>
</dbReference>
<gene>
    <name evidence="2" type="ORF">DILT_LOCUS11124</name>
</gene>
<proteinExistence type="predicted"/>
<dbReference type="AlphaFoldDB" id="A0A3P7LW94"/>
<evidence type="ECO:0000313" key="3">
    <source>
        <dbReference type="Proteomes" id="UP000281553"/>
    </source>
</evidence>
<protein>
    <submittedName>
        <fullName evidence="2">Uncharacterized protein</fullName>
    </submittedName>
</protein>
<feature type="region of interest" description="Disordered" evidence="1">
    <location>
        <begin position="86"/>
        <end position="111"/>
    </location>
</feature>
<evidence type="ECO:0000313" key="2">
    <source>
        <dbReference type="EMBL" id="VDN15293.1"/>
    </source>
</evidence>
<sequence length="111" mass="12664">MQPVSDLTCTHVFFLNTRSLSLADWSSLCLGLTGSWEPEVIGGFLDKSSELWRNPKREPLDSLRRKIVHFEELWEPFESGLTLDQQCTEAPKEKEEEAEPEGPTLPPFMCP</sequence>
<evidence type="ECO:0000256" key="1">
    <source>
        <dbReference type="SAM" id="MobiDB-lite"/>
    </source>
</evidence>
<accession>A0A3P7LW94</accession>
<keyword evidence="3" id="KW-1185">Reference proteome</keyword>
<dbReference type="OrthoDB" id="2113965at2759"/>
<organism evidence="2 3">
    <name type="scientific">Dibothriocephalus latus</name>
    <name type="common">Fish tapeworm</name>
    <name type="synonym">Diphyllobothrium latum</name>
    <dbReference type="NCBI Taxonomy" id="60516"/>
    <lineage>
        <taxon>Eukaryota</taxon>
        <taxon>Metazoa</taxon>
        <taxon>Spiralia</taxon>
        <taxon>Lophotrochozoa</taxon>
        <taxon>Platyhelminthes</taxon>
        <taxon>Cestoda</taxon>
        <taxon>Eucestoda</taxon>
        <taxon>Diphyllobothriidea</taxon>
        <taxon>Diphyllobothriidae</taxon>
        <taxon>Dibothriocephalus</taxon>
    </lineage>
</organism>
<name>A0A3P7LW94_DIBLA</name>
<reference evidence="2 3" key="1">
    <citation type="submission" date="2018-11" db="EMBL/GenBank/DDBJ databases">
        <authorList>
            <consortium name="Pathogen Informatics"/>
        </authorList>
    </citation>
    <scope>NUCLEOTIDE SEQUENCE [LARGE SCALE GENOMIC DNA]</scope>
</reference>